<keyword evidence="1" id="KW-0732">Signal</keyword>
<dbReference type="Proteomes" id="UP001500968">
    <property type="component" value="Unassembled WGS sequence"/>
</dbReference>
<organism evidence="2 3">
    <name type="scientific">Flavobacterium cheonhonense</name>
    <dbReference type="NCBI Taxonomy" id="706185"/>
    <lineage>
        <taxon>Bacteria</taxon>
        <taxon>Pseudomonadati</taxon>
        <taxon>Bacteroidota</taxon>
        <taxon>Flavobacteriia</taxon>
        <taxon>Flavobacteriales</taxon>
        <taxon>Flavobacteriaceae</taxon>
        <taxon>Flavobacterium</taxon>
    </lineage>
</organism>
<evidence type="ECO:0008006" key="4">
    <source>
        <dbReference type="Google" id="ProtNLM"/>
    </source>
</evidence>
<dbReference type="InterPro" id="IPR008969">
    <property type="entry name" value="CarboxyPept-like_regulatory"/>
</dbReference>
<gene>
    <name evidence="2" type="ORF">GCM10022386_14950</name>
</gene>
<evidence type="ECO:0000313" key="3">
    <source>
        <dbReference type="Proteomes" id="UP001500968"/>
    </source>
</evidence>
<dbReference type="SUPFAM" id="SSF49464">
    <property type="entry name" value="Carboxypeptidase regulatory domain-like"/>
    <property type="match status" value="1"/>
</dbReference>
<feature type="signal peptide" evidence="1">
    <location>
        <begin position="1"/>
        <end position="19"/>
    </location>
</feature>
<proteinExistence type="predicted"/>
<evidence type="ECO:0000313" key="2">
    <source>
        <dbReference type="EMBL" id="GAA4031895.1"/>
    </source>
</evidence>
<feature type="chain" id="PRO_5045867662" description="Cna B 2 domain containing protein" evidence="1">
    <location>
        <begin position="20"/>
        <end position="244"/>
    </location>
</feature>
<reference evidence="3" key="1">
    <citation type="journal article" date="2019" name="Int. J. Syst. Evol. Microbiol.">
        <title>The Global Catalogue of Microorganisms (GCM) 10K type strain sequencing project: providing services to taxonomists for standard genome sequencing and annotation.</title>
        <authorList>
            <consortium name="The Broad Institute Genomics Platform"/>
            <consortium name="The Broad Institute Genome Sequencing Center for Infectious Disease"/>
            <person name="Wu L."/>
            <person name="Ma J."/>
        </authorList>
    </citation>
    <scope>NUCLEOTIDE SEQUENCE [LARGE SCALE GENOMIC DNA]</scope>
    <source>
        <strain evidence="3">JCM 17064</strain>
    </source>
</reference>
<dbReference type="EMBL" id="BAABCR010000015">
    <property type="protein sequence ID" value="GAA4031895.1"/>
    <property type="molecule type" value="Genomic_DNA"/>
</dbReference>
<evidence type="ECO:0000256" key="1">
    <source>
        <dbReference type="SAM" id="SignalP"/>
    </source>
</evidence>
<accession>A0ABP7TVJ9</accession>
<dbReference type="RefSeq" id="WP_324689016.1">
    <property type="nucleotide sequence ID" value="NZ_BAABCR010000015.1"/>
</dbReference>
<protein>
    <recommendedName>
        <fullName evidence="4">Cna B 2 domain containing protein</fullName>
    </recommendedName>
</protein>
<name>A0ABP7TVJ9_9FLAO</name>
<sequence length="244" mass="27840">MKPTLLFTFLLFTTTFCLAQNEKVVTGKIVCEGKGIPNIDLVNLTTKKSTTTDSQGHFSIGVALGDELYILSKEYLDFKLKITETYFNQNQLTITIEKKPIALEDVEIVNKSSLKVQITQGDIDAIKLSKQANALKVVNVYDGTIENGVDFVRMFKGISNWFKNKDKEPQQKPVPPPSFKDFLSSHYDRNFYLNSLKLKPEEIELFIAYCEADTRATVLAERQDVLEMADFLFEKKKAFQKLDR</sequence>
<comment type="caution">
    <text evidence="2">The sequence shown here is derived from an EMBL/GenBank/DDBJ whole genome shotgun (WGS) entry which is preliminary data.</text>
</comment>
<keyword evidence="3" id="KW-1185">Reference proteome</keyword>